<sequence>MARKSPPDALLVGTGEYTTGYVRGEGADSDKGAGVVALVFFDLRRRGLVGDRLGMCGTDGAKFAGIRAHLAAKLAAYPRTFAAPERDFAFAAYPPDARAVDPLAYEAALDDYRPGDVAVVFTPDDTHCAIARACLRRGLHVLLTKPAVKTLAEHAELQALAAARGLLCCVEVHKRWDPVYADARDAVRSRLGALSFFTAYMSQPKHQLDTFAAWAGRASDISYYLNSHHVDFHAWVERGRARAVRVSAHASNGFANRHNGLPAGCEDTITLCVDWRNFVDGTRAHATYTASWAAARSDVHSQQRFFWLGRNGELTVDQAHRGYSSAEDEHGFGARNPHFMKYTPTDGRFSGQSAYGYQSFEAFIAAARAVNAREEAASAFDDGRLATLATTAMTTAVLEAGRRSLDAGGKAVTIMYACGAAGRADATLADPTGFAI</sequence>
<protein>
    <recommendedName>
        <fullName evidence="1">Gfo/Idh/MocA-like oxidoreductase N-terminal domain-containing protein</fullName>
    </recommendedName>
</protein>
<dbReference type="AlphaFoldDB" id="A0A8J6CAF6"/>
<feature type="domain" description="Gfo/Idh/MocA-like oxidoreductase N-terminal" evidence="1">
    <location>
        <begin position="95"/>
        <end position="170"/>
    </location>
</feature>
<dbReference type="InterPro" id="IPR000683">
    <property type="entry name" value="Gfo/Idh/MocA-like_OxRdtase_N"/>
</dbReference>
<dbReference type="PANTHER" id="PTHR42840">
    <property type="entry name" value="NAD(P)-BINDING ROSSMANN-FOLD SUPERFAMILY PROTEIN-RELATED"/>
    <property type="match status" value="1"/>
</dbReference>
<dbReference type="Gene3D" id="3.40.50.720">
    <property type="entry name" value="NAD(P)-binding Rossmann-like Domain"/>
    <property type="match status" value="1"/>
</dbReference>
<dbReference type="EMBL" id="JAGTXO010000033">
    <property type="protein sequence ID" value="KAG8460433.1"/>
    <property type="molecule type" value="Genomic_DNA"/>
</dbReference>
<dbReference type="GO" id="GO:0006740">
    <property type="term" value="P:NADPH regeneration"/>
    <property type="evidence" value="ECO:0007669"/>
    <property type="project" value="TreeGrafter"/>
</dbReference>
<gene>
    <name evidence="2" type="ORF">KFE25_011924</name>
</gene>
<accession>A0A8J6CAF6</accession>
<comment type="caution">
    <text evidence="2">The sequence shown here is derived from an EMBL/GenBank/DDBJ whole genome shotgun (WGS) entry which is preliminary data.</text>
</comment>
<organism evidence="2 3">
    <name type="scientific">Diacronema lutheri</name>
    <name type="common">Unicellular marine alga</name>
    <name type="synonym">Monochrysis lutheri</name>
    <dbReference type="NCBI Taxonomy" id="2081491"/>
    <lineage>
        <taxon>Eukaryota</taxon>
        <taxon>Haptista</taxon>
        <taxon>Haptophyta</taxon>
        <taxon>Pavlovophyceae</taxon>
        <taxon>Pavlovales</taxon>
        <taxon>Pavlovaceae</taxon>
        <taxon>Diacronema</taxon>
    </lineage>
</organism>
<dbReference type="PANTHER" id="PTHR42840:SF6">
    <property type="entry name" value="BINDING ROSSMANN FOLD OXIDOREDUCTASE, PUTATIVE (AFU_ORTHOLOGUE AFUA_3G11930)-RELATED"/>
    <property type="match status" value="1"/>
</dbReference>
<dbReference type="GO" id="GO:0000166">
    <property type="term" value="F:nucleotide binding"/>
    <property type="evidence" value="ECO:0007669"/>
    <property type="project" value="InterPro"/>
</dbReference>
<dbReference type="Proteomes" id="UP000751190">
    <property type="component" value="Unassembled WGS sequence"/>
</dbReference>
<evidence type="ECO:0000313" key="3">
    <source>
        <dbReference type="Proteomes" id="UP000751190"/>
    </source>
</evidence>
<keyword evidence="3" id="KW-1185">Reference proteome</keyword>
<reference evidence="2" key="1">
    <citation type="submission" date="2021-05" db="EMBL/GenBank/DDBJ databases">
        <title>The genome of the haptophyte Pavlova lutheri (Diacronema luteri, Pavlovales) - a model for lipid biosynthesis in eukaryotic algae.</title>
        <authorList>
            <person name="Hulatt C.J."/>
            <person name="Posewitz M.C."/>
        </authorList>
    </citation>
    <scope>NUCLEOTIDE SEQUENCE</scope>
    <source>
        <strain evidence="2">NIVA-4/92</strain>
    </source>
</reference>
<proteinExistence type="predicted"/>
<name>A0A8J6CAF6_DIALT</name>
<dbReference type="SUPFAM" id="SSF51735">
    <property type="entry name" value="NAD(P)-binding Rossmann-fold domains"/>
    <property type="match status" value="1"/>
</dbReference>
<evidence type="ECO:0000313" key="2">
    <source>
        <dbReference type="EMBL" id="KAG8460433.1"/>
    </source>
</evidence>
<dbReference type="Pfam" id="PF01408">
    <property type="entry name" value="GFO_IDH_MocA"/>
    <property type="match status" value="1"/>
</dbReference>
<dbReference type="InterPro" id="IPR036291">
    <property type="entry name" value="NAD(P)-bd_dom_sf"/>
</dbReference>
<evidence type="ECO:0000259" key="1">
    <source>
        <dbReference type="Pfam" id="PF01408"/>
    </source>
</evidence>
<dbReference type="OMA" id="FFNAWMS"/>
<dbReference type="GO" id="GO:0005737">
    <property type="term" value="C:cytoplasm"/>
    <property type="evidence" value="ECO:0007669"/>
    <property type="project" value="TreeGrafter"/>
</dbReference>
<dbReference type="Gene3D" id="3.30.360.10">
    <property type="entry name" value="Dihydrodipicolinate Reductase, domain 2"/>
    <property type="match status" value="1"/>
</dbReference>
<dbReference type="GO" id="GO:0016491">
    <property type="term" value="F:oxidoreductase activity"/>
    <property type="evidence" value="ECO:0007669"/>
    <property type="project" value="TreeGrafter"/>
</dbReference>
<dbReference type="OrthoDB" id="64915at2759"/>